<feature type="compositionally biased region" description="Polar residues" evidence="4">
    <location>
        <begin position="470"/>
        <end position="512"/>
    </location>
</feature>
<evidence type="ECO:0000313" key="8">
    <source>
        <dbReference type="Proteomes" id="UP000663829"/>
    </source>
</evidence>
<dbReference type="FunFam" id="2.30.42.10:FF:000087">
    <property type="entry name" value="Whirlin a"/>
    <property type="match status" value="1"/>
</dbReference>
<feature type="region of interest" description="Disordered" evidence="4">
    <location>
        <begin position="228"/>
        <end position="281"/>
    </location>
</feature>
<accession>A0A814APW1</accession>
<feature type="domain" description="PDZ" evidence="5">
    <location>
        <begin position="145"/>
        <end position="213"/>
    </location>
</feature>
<dbReference type="Proteomes" id="UP000663829">
    <property type="component" value="Unassembled WGS sequence"/>
</dbReference>
<keyword evidence="2" id="KW-0677">Repeat</keyword>
<dbReference type="PROSITE" id="PS50106">
    <property type="entry name" value="PDZ"/>
    <property type="match status" value="3"/>
</dbReference>
<evidence type="ECO:0000256" key="2">
    <source>
        <dbReference type="ARBA" id="ARBA00022737"/>
    </source>
</evidence>
<dbReference type="AlphaFoldDB" id="A0A814APW1"/>
<comment type="subcellular location">
    <subcellularLocation>
        <location evidence="1">Cell projection</location>
    </subcellularLocation>
</comment>
<dbReference type="InterPro" id="IPR036034">
    <property type="entry name" value="PDZ_sf"/>
</dbReference>
<dbReference type="SMART" id="SM00228">
    <property type="entry name" value="PDZ"/>
    <property type="match status" value="3"/>
</dbReference>
<dbReference type="EMBL" id="CAJNOQ010001730">
    <property type="protein sequence ID" value="CAF0915154.1"/>
    <property type="molecule type" value="Genomic_DNA"/>
</dbReference>
<evidence type="ECO:0000256" key="4">
    <source>
        <dbReference type="SAM" id="MobiDB-lite"/>
    </source>
</evidence>
<keyword evidence="3" id="KW-0966">Cell projection</keyword>
<dbReference type="Gene3D" id="2.30.42.10">
    <property type="match status" value="3"/>
</dbReference>
<feature type="domain" description="PDZ" evidence="5">
    <location>
        <begin position="548"/>
        <end position="619"/>
    </location>
</feature>
<feature type="region of interest" description="Disordered" evidence="4">
    <location>
        <begin position="400"/>
        <end position="515"/>
    </location>
</feature>
<feature type="compositionally biased region" description="Polar residues" evidence="4">
    <location>
        <begin position="404"/>
        <end position="416"/>
    </location>
</feature>
<evidence type="ECO:0000256" key="3">
    <source>
        <dbReference type="ARBA" id="ARBA00023273"/>
    </source>
</evidence>
<dbReference type="PANTHER" id="PTHR23116:SF29">
    <property type="entry name" value="PDZ DOMAIN-CONTAINING PROTEIN 7"/>
    <property type="match status" value="1"/>
</dbReference>
<feature type="domain" description="PDZ" evidence="5">
    <location>
        <begin position="26"/>
        <end position="95"/>
    </location>
</feature>
<dbReference type="GO" id="GO:0005929">
    <property type="term" value="C:cilium"/>
    <property type="evidence" value="ECO:0007669"/>
    <property type="project" value="TreeGrafter"/>
</dbReference>
<dbReference type="InterPro" id="IPR001478">
    <property type="entry name" value="PDZ"/>
</dbReference>
<evidence type="ECO:0000256" key="1">
    <source>
        <dbReference type="ARBA" id="ARBA00004316"/>
    </source>
</evidence>
<feature type="compositionally biased region" description="Basic and acidic residues" evidence="4">
    <location>
        <begin position="417"/>
        <end position="463"/>
    </location>
</feature>
<reference evidence="6" key="1">
    <citation type="submission" date="2021-02" db="EMBL/GenBank/DDBJ databases">
        <authorList>
            <person name="Nowell W R."/>
        </authorList>
    </citation>
    <scope>NUCLEOTIDE SEQUENCE</scope>
</reference>
<dbReference type="InterPro" id="IPR051844">
    <property type="entry name" value="USH2_Complex_Protein"/>
</dbReference>
<evidence type="ECO:0000313" key="6">
    <source>
        <dbReference type="EMBL" id="CAF0915154.1"/>
    </source>
</evidence>
<proteinExistence type="predicted"/>
<evidence type="ECO:0000313" key="7">
    <source>
        <dbReference type="EMBL" id="CAF3695470.1"/>
    </source>
</evidence>
<dbReference type="Pfam" id="PF00595">
    <property type="entry name" value="PDZ"/>
    <property type="match status" value="2"/>
</dbReference>
<dbReference type="OrthoDB" id="10029564at2759"/>
<protein>
    <recommendedName>
        <fullName evidence="5">PDZ domain-containing protein</fullName>
    </recommendedName>
</protein>
<feature type="compositionally biased region" description="Polar residues" evidence="4">
    <location>
        <begin position="237"/>
        <end position="253"/>
    </location>
</feature>
<evidence type="ECO:0000259" key="5">
    <source>
        <dbReference type="PROSITE" id="PS50106"/>
    </source>
</evidence>
<dbReference type="GO" id="GO:0005886">
    <property type="term" value="C:plasma membrane"/>
    <property type="evidence" value="ECO:0007669"/>
    <property type="project" value="TreeGrafter"/>
</dbReference>
<name>A0A814APW1_9BILA</name>
<dbReference type="SUPFAM" id="SSF50156">
    <property type="entry name" value="PDZ domain-like"/>
    <property type="match status" value="3"/>
</dbReference>
<dbReference type="GO" id="GO:0032426">
    <property type="term" value="C:stereocilium tip"/>
    <property type="evidence" value="ECO:0007669"/>
    <property type="project" value="TreeGrafter"/>
</dbReference>
<dbReference type="EMBL" id="CAJOBC010001730">
    <property type="protein sequence ID" value="CAF3695470.1"/>
    <property type="molecule type" value="Genomic_DNA"/>
</dbReference>
<feature type="compositionally biased region" description="Low complexity" evidence="4">
    <location>
        <begin position="254"/>
        <end position="264"/>
    </location>
</feature>
<dbReference type="PANTHER" id="PTHR23116">
    <property type="entry name" value="PDZ DOMAIN CONTAINING WHIRLIN AND HARMONIN-RELATED"/>
    <property type="match status" value="1"/>
</dbReference>
<organism evidence="6 8">
    <name type="scientific">Didymodactylos carnosus</name>
    <dbReference type="NCBI Taxonomy" id="1234261"/>
    <lineage>
        <taxon>Eukaryota</taxon>
        <taxon>Metazoa</taxon>
        <taxon>Spiralia</taxon>
        <taxon>Gnathifera</taxon>
        <taxon>Rotifera</taxon>
        <taxon>Eurotatoria</taxon>
        <taxon>Bdelloidea</taxon>
        <taxon>Philodinida</taxon>
        <taxon>Philodinidae</taxon>
        <taxon>Didymodactylos</taxon>
    </lineage>
</organism>
<dbReference type="Proteomes" id="UP000681722">
    <property type="component" value="Unassembled WGS sequence"/>
</dbReference>
<keyword evidence="8" id="KW-1185">Reference proteome</keyword>
<comment type="caution">
    <text evidence="6">The sequence shown here is derived from an EMBL/GenBank/DDBJ whole genome shotgun (WGS) entry which is preliminary data.</text>
</comment>
<sequence length="637" mass="72235">MINSMVTSPTQSPRYYFGPSRLLTRHIQLVTKDDTLDFTITGGNGIQPIHVASVVWASQAYTQGMRPGDEIISVNQIPFKNITYSQAVGILYSTPRLDIIIRTLRVYPLDATLYDWYNPRLKRATSPPPGNYLAQNAQLPYFEKTVNLHVRSGRRLGLIIRGGAEYGLGVFVSGIDKDSLSEQAGLRIGDQILEVNGIDFRRITHSDAVQILRTHNQMQFHIRQLDKLPQPKQQQQISTQPSRVSSPILSQKYSTTPSTSDTSTQPRRVLPQRPHSRRSSSYESVILADINRHVTKDGYSQEDARLINYYLTSYIQRKITIDDMAQPLLDVIKYNQRKNYLLELIRELIRHEDVDRFDIHTLREDLNSLKLSHERLLHQSLSAATSPLTMSKSVENLEYRRRPLSSSTNRYMNGNDRNAKSRDSSPNDIFKPNERILRPKSLHIERYENESNHYSTRQDDRENYPPSSHHYPQTSISTPSPAALSRTNSSSQLRKAKSLSNVGPSSSQTSPKIRNKNLVHIQKSYTNLSSTDGEIIDDFLKDYGEAYPITIHKIRPTLGVAIEGGLNDRIPIPRVVYLQPDGSAYLSSGLRVGHLILGLNGYSMKGLLHREAAMFIASAFKDHSTSKMDLMVSEPNQ</sequence>
<gene>
    <name evidence="6" type="ORF">GPM918_LOCUS9354</name>
    <name evidence="7" type="ORF">SRO942_LOCUS9355</name>
</gene>
<dbReference type="GO" id="GO:0002142">
    <property type="term" value="C:stereocilia ankle link complex"/>
    <property type="evidence" value="ECO:0007669"/>
    <property type="project" value="TreeGrafter"/>
</dbReference>